<feature type="compositionally biased region" description="Basic and acidic residues" evidence="1">
    <location>
        <begin position="144"/>
        <end position="156"/>
    </location>
</feature>
<dbReference type="AlphaFoldDB" id="A0A7S0HHJ6"/>
<keyword evidence="2" id="KW-1133">Transmembrane helix</keyword>
<evidence type="ECO:0000256" key="2">
    <source>
        <dbReference type="SAM" id="Phobius"/>
    </source>
</evidence>
<reference evidence="3" key="1">
    <citation type="submission" date="2021-01" db="EMBL/GenBank/DDBJ databases">
        <authorList>
            <person name="Corre E."/>
            <person name="Pelletier E."/>
            <person name="Niang G."/>
            <person name="Scheremetjew M."/>
            <person name="Finn R."/>
            <person name="Kale V."/>
            <person name="Holt S."/>
            <person name="Cochrane G."/>
            <person name="Meng A."/>
            <person name="Brown T."/>
            <person name="Cohen L."/>
        </authorList>
    </citation>
    <scope>NUCLEOTIDE SEQUENCE</scope>
    <source>
        <strain evidence="3">CCMP325</strain>
    </source>
</reference>
<keyword evidence="2" id="KW-0472">Membrane</keyword>
<organism evidence="3">
    <name type="scientific">Hanusia phi</name>
    <dbReference type="NCBI Taxonomy" id="3032"/>
    <lineage>
        <taxon>Eukaryota</taxon>
        <taxon>Cryptophyceae</taxon>
        <taxon>Pyrenomonadales</taxon>
        <taxon>Geminigeraceae</taxon>
        <taxon>Hanusia</taxon>
    </lineage>
</organism>
<sequence length="224" mass="24275">MKSGGKGKRLLCSPGKNNYPSAKNPDLLLDTKDGAEWDDVSNEINACSPKDLSSIELSVSEPRNTRSSRKTPSKKATEKEEQENAPEIQASLQQSKTPSRTRATVAAAAPAPVSTASLKSDSPVLTSPGPVTRSRSRRSITKPIELKAEEEKKAEESKEEEVKAEEELPAVMSDEHKVEAASAPAMEVAERKMPVVMMGMLFFLALSAAIFFFLQSSPSSRVEL</sequence>
<keyword evidence="2" id="KW-0812">Transmembrane</keyword>
<evidence type="ECO:0000256" key="1">
    <source>
        <dbReference type="SAM" id="MobiDB-lite"/>
    </source>
</evidence>
<gene>
    <name evidence="3" type="ORF">HPHI1048_LOCUS9043</name>
</gene>
<evidence type="ECO:0000313" key="3">
    <source>
        <dbReference type="EMBL" id="CAD8481530.1"/>
    </source>
</evidence>
<accession>A0A7S0HHJ6</accession>
<name>A0A7S0HHJ6_9CRYP</name>
<feature type="region of interest" description="Disordered" evidence="1">
    <location>
        <begin position="43"/>
        <end position="180"/>
    </location>
</feature>
<protein>
    <submittedName>
        <fullName evidence="3">Uncharacterized protein</fullName>
    </submittedName>
</protein>
<feature type="compositionally biased region" description="Acidic residues" evidence="1">
    <location>
        <begin position="157"/>
        <end position="168"/>
    </location>
</feature>
<feature type="region of interest" description="Disordered" evidence="1">
    <location>
        <begin position="1"/>
        <end position="27"/>
    </location>
</feature>
<dbReference type="EMBL" id="HBEO01013287">
    <property type="protein sequence ID" value="CAD8481530.1"/>
    <property type="molecule type" value="Transcribed_RNA"/>
</dbReference>
<feature type="transmembrane region" description="Helical" evidence="2">
    <location>
        <begin position="195"/>
        <end position="214"/>
    </location>
</feature>
<feature type="compositionally biased region" description="Low complexity" evidence="1">
    <location>
        <begin position="97"/>
        <end position="117"/>
    </location>
</feature>
<proteinExistence type="predicted"/>